<dbReference type="SUPFAM" id="SSF48452">
    <property type="entry name" value="TPR-like"/>
    <property type="match status" value="1"/>
</dbReference>
<evidence type="ECO:0000259" key="12">
    <source>
        <dbReference type="PROSITE" id="PS50072"/>
    </source>
</evidence>
<evidence type="ECO:0000256" key="5">
    <source>
        <dbReference type="ARBA" id="ARBA00013194"/>
    </source>
</evidence>
<evidence type="ECO:0000256" key="4">
    <source>
        <dbReference type="ARBA" id="ARBA00010898"/>
    </source>
</evidence>
<dbReference type="AlphaFoldDB" id="A0A9P4XU74"/>
<protein>
    <recommendedName>
        <fullName evidence="5">peptidylprolyl isomerase</fullName>
        <ecNumber evidence="5">5.2.1.8</ecNumber>
    </recommendedName>
</protein>
<comment type="function">
    <text evidence="2">PPIases accelerate the folding of proteins. It catalyzes the cis-trans isomerization of proline imidic peptide bonds in oligopeptides.</text>
</comment>
<dbReference type="GO" id="GO:0042026">
    <property type="term" value="P:protein refolding"/>
    <property type="evidence" value="ECO:0007669"/>
    <property type="project" value="UniProtKB-ARBA"/>
</dbReference>
<evidence type="ECO:0000256" key="3">
    <source>
        <dbReference type="ARBA" id="ARBA00004496"/>
    </source>
</evidence>
<evidence type="ECO:0000256" key="2">
    <source>
        <dbReference type="ARBA" id="ARBA00002388"/>
    </source>
</evidence>
<dbReference type="InterPro" id="IPR011990">
    <property type="entry name" value="TPR-like_helical_dom_sf"/>
</dbReference>
<dbReference type="Gene3D" id="1.25.40.10">
    <property type="entry name" value="Tetratricopeptide repeat domain"/>
    <property type="match status" value="1"/>
</dbReference>
<evidence type="ECO:0000256" key="11">
    <source>
        <dbReference type="PROSITE-ProRule" id="PRU00339"/>
    </source>
</evidence>
<accession>A0A9P4XU74</accession>
<gene>
    <name evidence="13" type="ORF">M406DRAFT_343009</name>
</gene>
<dbReference type="EMBL" id="MU032352">
    <property type="protein sequence ID" value="KAF3760840.1"/>
    <property type="molecule type" value="Genomic_DNA"/>
</dbReference>
<keyword evidence="6" id="KW-0963">Cytoplasm</keyword>
<keyword evidence="8 11" id="KW-0802">TPR repeat</keyword>
<evidence type="ECO:0000256" key="9">
    <source>
        <dbReference type="ARBA" id="ARBA00023110"/>
    </source>
</evidence>
<dbReference type="PROSITE" id="PS50005">
    <property type="entry name" value="TPR"/>
    <property type="match status" value="1"/>
</dbReference>
<dbReference type="RefSeq" id="XP_040771819.1">
    <property type="nucleotide sequence ID" value="XM_040921825.1"/>
</dbReference>
<dbReference type="OrthoDB" id="193499at2759"/>
<sequence length="392" mass="42524">MATEETKAAPASRSRVFFDVHIGQRKAGRIIMELYNDVVPKTAENFRSLCTGEKGIGKTGKPLHYKGSEFHRVIKQFMIQGGDFTAGDGTGGESIYGEKFADENFELKHDRPFLLSMANAGPGTNGSQFFITTVPTPHLDNKHVVFGEVLSGKSVVRQIENLRTASGDKPVQPARIVECGELTGEDAVAIASQSGKPDALGDAYEDFPEDELENLKRQGPEGESVDAIPAAKIVQIATECKDFGNKAFKAGEFASALDKYEKGLRYLNEDPDLPEGDEGKELKAKVDAVRFSLNNNGALMNIKLSNWDDAARMAQSALLVAGVKDADKAKALYRRGFALVRLKDEDAAVDALTEASKLAPGDAAITKELSDVKKNISARLAKEKAAYKKFFT</sequence>
<dbReference type="FunFam" id="2.40.100.10:FF:000009">
    <property type="entry name" value="Peptidyl-prolyl cis-trans isomerase D"/>
    <property type="match status" value="1"/>
</dbReference>
<evidence type="ECO:0000256" key="1">
    <source>
        <dbReference type="ARBA" id="ARBA00000971"/>
    </source>
</evidence>
<dbReference type="PANTHER" id="PTHR11071:SF561">
    <property type="entry name" value="PEPTIDYL-PROLYL CIS-TRANS ISOMERASE D-RELATED"/>
    <property type="match status" value="1"/>
</dbReference>
<dbReference type="GO" id="GO:0016018">
    <property type="term" value="F:cyclosporin A binding"/>
    <property type="evidence" value="ECO:0007669"/>
    <property type="project" value="TreeGrafter"/>
</dbReference>
<keyword evidence="7" id="KW-0677">Repeat</keyword>
<dbReference type="FunFam" id="1.25.40.10:FF:000029">
    <property type="entry name" value="peptidyl-prolyl cis-trans isomerase D"/>
    <property type="match status" value="1"/>
</dbReference>
<feature type="domain" description="PPIase cyclophilin-type" evidence="12">
    <location>
        <begin position="17"/>
        <end position="181"/>
    </location>
</feature>
<dbReference type="Gene3D" id="2.40.100.10">
    <property type="entry name" value="Cyclophilin-like"/>
    <property type="match status" value="1"/>
</dbReference>
<dbReference type="Proteomes" id="UP000803844">
    <property type="component" value="Unassembled WGS sequence"/>
</dbReference>
<dbReference type="GO" id="GO:0003755">
    <property type="term" value="F:peptidyl-prolyl cis-trans isomerase activity"/>
    <property type="evidence" value="ECO:0007669"/>
    <property type="project" value="UniProtKB-KW"/>
</dbReference>
<keyword evidence="14" id="KW-1185">Reference proteome</keyword>
<dbReference type="GO" id="GO:0005737">
    <property type="term" value="C:cytoplasm"/>
    <property type="evidence" value="ECO:0007669"/>
    <property type="project" value="UniProtKB-SubCell"/>
</dbReference>
<evidence type="ECO:0000313" key="14">
    <source>
        <dbReference type="Proteomes" id="UP000803844"/>
    </source>
</evidence>
<comment type="subcellular location">
    <subcellularLocation>
        <location evidence="3">Cytoplasm</location>
    </subcellularLocation>
</comment>
<comment type="catalytic activity">
    <reaction evidence="1">
        <text>[protein]-peptidylproline (omega=180) = [protein]-peptidylproline (omega=0)</text>
        <dbReference type="Rhea" id="RHEA:16237"/>
        <dbReference type="Rhea" id="RHEA-COMP:10747"/>
        <dbReference type="Rhea" id="RHEA-COMP:10748"/>
        <dbReference type="ChEBI" id="CHEBI:83833"/>
        <dbReference type="ChEBI" id="CHEBI:83834"/>
        <dbReference type="EC" id="5.2.1.8"/>
    </reaction>
</comment>
<evidence type="ECO:0000313" key="13">
    <source>
        <dbReference type="EMBL" id="KAF3760840.1"/>
    </source>
</evidence>
<name>A0A9P4XU74_CRYP1</name>
<dbReference type="PANTHER" id="PTHR11071">
    <property type="entry name" value="PEPTIDYL-PROLYL CIS-TRANS ISOMERASE"/>
    <property type="match status" value="1"/>
</dbReference>
<dbReference type="InterPro" id="IPR019734">
    <property type="entry name" value="TPR_rpt"/>
</dbReference>
<dbReference type="EC" id="5.2.1.8" evidence="5"/>
<feature type="repeat" description="TPR" evidence="11">
    <location>
        <begin position="329"/>
        <end position="362"/>
    </location>
</feature>
<evidence type="ECO:0000256" key="7">
    <source>
        <dbReference type="ARBA" id="ARBA00022737"/>
    </source>
</evidence>
<dbReference type="PROSITE" id="PS00170">
    <property type="entry name" value="CSA_PPIASE_1"/>
    <property type="match status" value="1"/>
</dbReference>
<dbReference type="GeneID" id="63838954"/>
<evidence type="ECO:0000256" key="8">
    <source>
        <dbReference type="ARBA" id="ARBA00022803"/>
    </source>
</evidence>
<dbReference type="InterPro" id="IPR002130">
    <property type="entry name" value="Cyclophilin-type_PPIase_dom"/>
</dbReference>
<organism evidence="13 14">
    <name type="scientific">Cryphonectria parasitica (strain ATCC 38755 / EP155)</name>
    <dbReference type="NCBI Taxonomy" id="660469"/>
    <lineage>
        <taxon>Eukaryota</taxon>
        <taxon>Fungi</taxon>
        <taxon>Dikarya</taxon>
        <taxon>Ascomycota</taxon>
        <taxon>Pezizomycotina</taxon>
        <taxon>Sordariomycetes</taxon>
        <taxon>Sordariomycetidae</taxon>
        <taxon>Diaporthales</taxon>
        <taxon>Cryphonectriaceae</taxon>
        <taxon>Cryphonectria-Endothia species complex</taxon>
        <taxon>Cryphonectria</taxon>
    </lineage>
</organism>
<evidence type="ECO:0000256" key="10">
    <source>
        <dbReference type="ARBA" id="ARBA00023235"/>
    </source>
</evidence>
<dbReference type="InterPro" id="IPR020892">
    <property type="entry name" value="Cyclophilin-type_PPIase_CS"/>
</dbReference>
<dbReference type="PROSITE" id="PS50072">
    <property type="entry name" value="CSA_PPIASE_2"/>
    <property type="match status" value="1"/>
</dbReference>
<dbReference type="SUPFAM" id="SSF50891">
    <property type="entry name" value="Cyclophilin-like"/>
    <property type="match status" value="1"/>
</dbReference>
<dbReference type="Pfam" id="PF00160">
    <property type="entry name" value="Pro_isomerase"/>
    <property type="match status" value="1"/>
</dbReference>
<keyword evidence="10" id="KW-0413">Isomerase</keyword>
<comment type="similarity">
    <text evidence="4">Belongs to the cyclophilin-type PPIase family. PPIase D subfamily.</text>
</comment>
<proteinExistence type="inferred from homology"/>
<dbReference type="PRINTS" id="PR00153">
    <property type="entry name" value="CSAPPISMRASE"/>
</dbReference>
<reference evidence="13" key="1">
    <citation type="journal article" date="2020" name="Phytopathology">
        <title>Genome sequence of the chestnut blight fungus Cryphonectria parasitica EP155: A fundamental resource for an archetypical invasive plant pathogen.</title>
        <authorList>
            <person name="Crouch J.A."/>
            <person name="Dawe A."/>
            <person name="Aerts A."/>
            <person name="Barry K."/>
            <person name="Churchill A.C.L."/>
            <person name="Grimwood J."/>
            <person name="Hillman B."/>
            <person name="Milgroom M.G."/>
            <person name="Pangilinan J."/>
            <person name="Smith M."/>
            <person name="Salamov A."/>
            <person name="Schmutz J."/>
            <person name="Yadav J."/>
            <person name="Grigoriev I.V."/>
            <person name="Nuss D."/>
        </authorList>
    </citation>
    <scope>NUCLEOTIDE SEQUENCE</scope>
    <source>
        <strain evidence="13">EP155</strain>
    </source>
</reference>
<comment type="caution">
    <text evidence="13">The sequence shown here is derived from an EMBL/GenBank/DDBJ whole genome shotgun (WGS) entry which is preliminary data.</text>
</comment>
<dbReference type="GO" id="GO:0051082">
    <property type="term" value="F:unfolded protein binding"/>
    <property type="evidence" value="ECO:0007669"/>
    <property type="project" value="UniProtKB-ARBA"/>
</dbReference>
<dbReference type="CDD" id="cd01926">
    <property type="entry name" value="cyclophilin_ABH_like"/>
    <property type="match status" value="1"/>
</dbReference>
<dbReference type="SMART" id="SM00028">
    <property type="entry name" value="TPR"/>
    <property type="match status" value="2"/>
</dbReference>
<keyword evidence="9" id="KW-0697">Rotamase</keyword>
<dbReference type="InterPro" id="IPR029000">
    <property type="entry name" value="Cyclophilin-like_dom_sf"/>
</dbReference>
<evidence type="ECO:0000256" key="6">
    <source>
        <dbReference type="ARBA" id="ARBA00022490"/>
    </source>
</evidence>